<organism evidence="4 5">
    <name type="scientific">Clathrus columnatus</name>
    <dbReference type="NCBI Taxonomy" id="1419009"/>
    <lineage>
        <taxon>Eukaryota</taxon>
        <taxon>Fungi</taxon>
        <taxon>Dikarya</taxon>
        <taxon>Basidiomycota</taxon>
        <taxon>Agaricomycotina</taxon>
        <taxon>Agaricomycetes</taxon>
        <taxon>Phallomycetidae</taxon>
        <taxon>Phallales</taxon>
        <taxon>Clathraceae</taxon>
        <taxon>Clathrus</taxon>
    </lineage>
</organism>
<feature type="coiled-coil region" evidence="3">
    <location>
        <begin position="236"/>
        <end position="263"/>
    </location>
</feature>
<name>A0AAV5AMS0_9AGAM</name>
<sequence length="272" mass="30871">MLPPSSISEDPFGFSSQPHAEQYQAERVAFAITAFLRDAEYARTSINPVNKALEDHMESFMYTRGLECEELKQAIHCAAALTAKDPTPFREFASRLLRGQQQLDPILTALTETLGRMWDSYDPLTASAIFNDTLSYVTGTCIEPELHRLPLVQGIDRFSWYIRDLTGASNAYGLFPFTKNGNFNMLNVVQALPSMNFWICLTNDLLSFHKEESTGETGTFIYNRARNENKSRYETCEEIVAELRNAKETIHKALANNAAALEAWIIWERGYM</sequence>
<dbReference type="Pfam" id="PF06330">
    <property type="entry name" value="TRI5"/>
    <property type="match status" value="1"/>
</dbReference>
<comment type="caution">
    <text evidence="4">The sequence shown here is derived from an EMBL/GenBank/DDBJ whole genome shotgun (WGS) entry which is preliminary data.</text>
</comment>
<keyword evidence="2" id="KW-0456">Lyase</keyword>
<gene>
    <name evidence="4" type="ORF">Clacol_010256</name>
</gene>
<evidence type="ECO:0000256" key="1">
    <source>
        <dbReference type="ARBA" id="ARBA00007946"/>
    </source>
</evidence>
<dbReference type="AlphaFoldDB" id="A0AAV5AMS0"/>
<comment type="similarity">
    <text evidence="1">Belongs to the trichodiene synthase family.</text>
</comment>
<dbReference type="GO" id="GO:0016838">
    <property type="term" value="F:carbon-oxygen lyase activity, acting on phosphates"/>
    <property type="evidence" value="ECO:0007669"/>
    <property type="project" value="InterPro"/>
</dbReference>
<keyword evidence="5" id="KW-1185">Reference proteome</keyword>
<dbReference type="Proteomes" id="UP001050691">
    <property type="component" value="Unassembled WGS sequence"/>
</dbReference>
<evidence type="ECO:0000256" key="2">
    <source>
        <dbReference type="ARBA" id="ARBA00023239"/>
    </source>
</evidence>
<reference evidence="4" key="1">
    <citation type="submission" date="2021-10" db="EMBL/GenBank/DDBJ databases">
        <title>De novo Genome Assembly of Clathrus columnatus (Basidiomycota, Fungi) Using Illumina and Nanopore Sequence Data.</title>
        <authorList>
            <person name="Ogiso-Tanaka E."/>
            <person name="Itagaki H."/>
            <person name="Hosoya T."/>
            <person name="Hosaka K."/>
        </authorList>
    </citation>
    <scope>NUCLEOTIDE SEQUENCE</scope>
    <source>
        <strain evidence="4">MO-923</strain>
    </source>
</reference>
<accession>A0AAV5AMS0</accession>
<dbReference type="Gene3D" id="1.10.600.10">
    <property type="entry name" value="Farnesyl Diphosphate Synthase"/>
    <property type="match status" value="1"/>
</dbReference>
<proteinExistence type="inferred from homology"/>
<keyword evidence="3" id="KW-0175">Coiled coil</keyword>
<protein>
    <submittedName>
        <fullName evidence="4">Uncharacterized protein</fullName>
    </submittedName>
</protein>
<dbReference type="InterPro" id="IPR024652">
    <property type="entry name" value="Trichodiene_synth"/>
</dbReference>
<evidence type="ECO:0000313" key="5">
    <source>
        <dbReference type="Proteomes" id="UP001050691"/>
    </source>
</evidence>
<evidence type="ECO:0000313" key="4">
    <source>
        <dbReference type="EMBL" id="GJJ15977.1"/>
    </source>
</evidence>
<dbReference type="SUPFAM" id="SSF48576">
    <property type="entry name" value="Terpenoid synthases"/>
    <property type="match status" value="1"/>
</dbReference>
<evidence type="ECO:0000256" key="3">
    <source>
        <dbReference type="SAM" id="Coils"/>
    </source>
</evidence>
<dbReference type="EMBL" id="BPWL01000011">
    <property type="protein sequence ID" value="GJJ15977.1"/>
    <property type="molecule type" value="Genomic_DNA"/>
</dbReference>
<dbReference type="InterPro" id="IPR008949">
    <property type="entry name" value="Isoprenoid_synthase_dom_sf"/>
</dbReference>